<keyword evidence="3" id="KW-0687">Ribonucleoprotein</keyword>
<dbReference type="GO" id="GO:0006412">
    <property type="term" value="P:translation"/>
    <property type="evidence" value="ECO:0007669"/>
    <property type="project" value="TreeGrafter"/>
</dbReference>
<dbReference type="AlphaFoldDB" id="B2XT45"/>
<dbReference type="InterPro" id="IPR050437">
    <property type="entry name" value="Ribos_protein_bS1-like"/>
</dbReference>
<evidence type="ECO:0000259" key="4">
    <source>
        <dbReference type="PROSITE" id="PS50126"/>
    </source>
</evidence>
<keyword evidence="5" id="KW-0150">Chloroplast</keyword>
<evidence type="ECO:0000313" key="6">
    <source>
        <dbReference type="EMBL" id="BBA18157.1"/>
    </source>
</evidence>
<feature type="domain" description="S1 motif" evidence="4">
    <location>
        <begin position="193"/>
        <end position="261"/>
    </location>
</feature>
<dbReference type="InterPro" id="IPR003029">
    <property type="entry name" value="S1_domain"/>
</dbReference>
<name>B2XT45_HETAK</name>
<gene>
    <name evidence="5" type="primary">rps1</name>
    <name evidence="5" type="ordered locus">Heak293_Cp036</name>
</gene>
<dbReference type="GO" id="GO:0005840">
    <property type="term" value="C:ribosome"/>
    <property type="evidence" value="ECO:0007669"/>
    <property type="project" value="UniProtKB-KW"/>
</dbReference>
<dbReference type="EMBL" id="LC269921">
    <property type="protein sequence ID" value="BBA18573.1"/>
    <property type="molecule type" value="Genomic_DNA"/>
</dbReference>
<evidence type="ECO:0000256" key="2">
    <source>
        <dbReference type="ARBA" id="ARBA00022980"/>
    </source>
</evidence>
<dbReference type="Gene3D" id="2.40.50.140">
    <property type="entry name" value="Nucleic acid-binding proteins"/>
    <property type="match status" value="2"/>
</dbReference>
<feature type="domain" description="S1 motif" evidence="4">
    <location>
        <begin position="28"/>
        <end position="97"/>
    </location>
</feature>
<evidence type="ECO:0000313" key="10">
    <source>
        <dbReference type="EMBL" id="BBA18712.1"/>
    </source>
</evidence>
<dbReference type="RefSeq" id="YP_001936337.1">
    <property type="nucleotide sequence ID" value="NC_010772.1"/>
</dbReference>
<keyword evidence="5" id="KW-0934">Plastid</keyword>
<sequence>MSINFTSNFENSFFELLFKKYNYQFSKGDIIAGKVISFEKFGTLIDIGAKVLAYLPSSEISSFQAFLTKQLLNRGELLEFVLTDYRPNKKTLIISLKQLKSIITWQRLKELIREDLILSGQVKKSTKQGKLIILNGLKGFVLNSHLPKYYRRKQLTKLHLPLKFLELSEGKNKILLSCKLAHFKNQTNFLKPQQVIMGCITDIKSYGLFVNIYGLKGLLHISEISSQRIDNLSKRFQKGQLIQVTVLYINLNRGRISLTAKPFELQKQI</sequence>
<dbReference type="SMART" id="SM00316">
    <property type="entry name" value="S1"/>
    <property type="match status" value="3"/>
</dbReference>
<protein>
    <submittedName>
        <fullName evidence="5">30S ribosomal protein S1</fullName>
    </submittedName>
</protein>
<evidence type="ECO:0000313" key="9">
    <source>
        <dbReference type="EMBL" id="BBA18573.1"/>
    </source>
</evidence>
<evidence type="ECO:0000256" key="1">
    <source>
        <dbReference type="ARBA" id="ARBA00006767"/>
    </source>
</evidence>
<dbReference type="EMBL" id="LC269923">
    <property type="protein sequence ID" value="BBA18850.1"/>
    <property type="molecule type" value="Genomic_DNA"/>
</dbReference>
<geneLocation type="chloroplast" evidence="5"/>
<dbReference type="SUPFAM" id="SSF50249">
    <property type="entry name" value="Nucleic acid-binding proteins"/>
    <property type="match status" value="2"/>
</dbReference>
<reference evidence="5" key="1">
    <citation type="journal article" date="2008" name="BMC Genomics">
        <title>Chloroplast genome sequencing analysis of Heterosigma akashiwo CCMP452 (West Atlantic) and NIES293 (West Pacific) strains.</title>
        <authorList>
            <person name="Cattolico R.A."/>
            <person name="Jacobs M.A."/>
            <person name="Zhou Y."/>
            <person name="Chang J."/>
            <person name="Duplessis M."/>
            <person name="Lybrand T."/>
            <person name="McKay J."/>
            <person name="Ong H.C."/>
            <person name="Sims E."/>
            <person name="Rocap G."/>
        </authorList>
    </citation>
    <scope>NUCLEOTIDE SEQUENCE [LARGE SCALE GENOMIC DNA]</scope>
    <source>
        <strain evidence="5">NIES 293</strain>
    </source>
</reference>
<dbReference type="EMBL" id="EU168190">
    <property type="protein sequence ID" value="ABV65943.1"/>
    <property type="molecule type" value="Genomic_DNA"/>
</dbReference>
<comment type="similarity">
    <text evidence="1">Belongs to the bacterial ribosomal protein bS1 family.</text>
</comment>
<evidence type="ECO:0000313" key="7">
    <source>
        <dbReference type="EMBL" id="BBA18296.1"/>
    </source>
</evidence>
<dbReference type="PROSITE" id="PS50126">
    <property type="entry name" value="S1"/>
    <property type="match status" value="3"/>
</dbReference>
<dbReference type="FunFam" id="2.40.50.140:FF:000103">
    <property type="entry name" value="protein RRP5 homolog"/>
    <property type="match status" value="1"/>
</dbReference>
<reference evidence="6" key="2">
    <citation type="submission" date="2017-05" db="EMBL/GenBank/DDBJ databases">
        <title>Chloroplast genome sequences of Heterosigma akashiwo, a bloom-forming raphidophyte.</title>
        <authorList>
            <person name="Ueki S."/>
        </authorList>
    </citation>
    <scope>NUCLEOTIDE SEQUENCE</scope>
    <source>
        <strain evidence="8">CCAP934/4</strain>
        <strain evidence="6">CCAP934/8</strain>
        <strain evidence="12">CCMP1596</strain>
        <strain evidence="9">CCMP2274</strain>
        <strain evidence="10">CCMP3374</strain>
        <strain evidence="7">EHUSP01</strain>
        <strain evidence="11">HaFk01</strain>
    </source>
</reference>
<dbReference type="GeneID" id="6335547"/>
<dbReference type="EMBL" id="LC269920">
    <property type="protein sequence ID" value="BBA18435.1"/>
    <property type="molecule type" value="Genomic_DNA"/>
</dbReference>
<dbReference type="EMBL" id="LC269922">
    <property type="protein sequence ID" value="BBA18712.1"/>
    <property type="molecule type" value="Genomic_DNA"/>
</dbReference>
<evidence type="ECO:0000313" key="12">
    <source>
        <dbReference type="EMBL" id="BBA18989.1"/>
    </source>
</evidence>
<dbReference type="GO" id="GO:0003735">
    <property type="term" value="F:structural constituent of ribosome"/>
    <property type="evidence" value="ECO:0007669"/>
    <property type="project" value="TreeGrafter"/>
</dbReference>
<feature type="domain" description="S1 motif" evidence="4">
    <location>
        <begin position="115"/>
        <end position="179"/>
    </location>
</feature>
<dbReference type="EMBL" id="LC269919">
    <property type="protein sequence ID" value="BBA18296.1"/>
    <property type="molecule type" value="Genomic_DNA"/>
</dbReference>
<dbReference type="GO" id="GO:1990904">
    <property type="term" value="C:ribonucleoprotein complex"/>
    <property type="evidence" value="ECO:0007669"/>
    <property type="project" value="UniProtKB-KW"/>
</dbReference>
<dbReference type="EMBL" id="LC269918">
    <property type="protein sequence ID" value="BBA18157.1"/>
    <property type="molecule type" value="Genomic_DNA"/>
</dbReference>
<dbReference type="Pfam" id="PF00575">
    <property type="entry name" value="S1"/>
    <property type="match status" value="2"/>
</dbReference>
<keyword evidence="2 5" id="KW-0689">Ribosomal protein</keyword>
<evidence type="ECO:0000313" key="5">
    <source>
        <dbReference type="EMBL" id="ABV65943.1"/>
    </source>
</evidence>
<dbReference type="GO" id="GO:0003729">
    <property type="term" value="F:mRNA binding"/>
    <property type="evidence" value="ECO:0007669"/>
    <property type="project" value="TreeGrafter"/>
</dbReference>
<evidence type="ECO:0000313" key="11">
    <source>
        <dbReference type="EMBL" id="BBA18850.1"/>
    </source>
</evidence>
<organism evidence="5">
    <name type="scientific">Heterosigma akashiwo</name>
    <name type="common">Chromophytic alga</name>
    <name type="synonym">Heterosigma carterae</name>
    <dbReference type="NCBI Taxonomy" id="2829"/>
    <lineage>
        <taxon>Eukaryota</taxon>
        <taxon>Sar</taxon>
        <taxon>Stramenopiles</taxon>
        <taxon>Ochrophyta</taxon>
        <taxon>Raphidophyceae</taxon>
        <taxon>Chattonellales</taxon>
        <taxon>Chattonellaceae</taxon>
        <taxon>Heterosigma</taxon>
    </lineage>
</organism>
<evidence type="ECO:0000313" key="8">
    <source>
        <dbReference type="EMBL" id="BBA18435.1"/>
    </source>
</evidence>
<accession>B2XT45</accession>
<dbReference type="InterPro" id="IPR012340">
    <property type="entry name" value="NA-bd_OB-fold"/>
</dbReference>
<dbReference type="PANTHER" id="PTHR10724">
    <property type="entry name" value="30S RIBOSOMAL PROTEIN S1"/>
    <property type="match status" value="1"/>
</dbReference>
<evidence type="ECO:0000256" key="3">
    <source>
        <dbReference type="ARBA" id="ARBA00023274"/>
    </source>
</evidence>
<dbReference type="EMBL" id="LC269924">
    <property type="protein sequence ID" value="BBA18989.1"/>
    <property type="molecule type" value="Genomic_DNA"/>
</dbReference>
<dbReference type="PANTHER" id="PTHR10724:SF7">
    <property type="entry name" value="SMALL RIBOSOMAL SUBUNIT PROTEIN BS1C"/>
    <property type="match status" value="1"/>
</dbReference>
<proteinExistence type="inferred from homology"/>